<sequence length="96" mass="10497">MLSSGPKGTWFAGFSGLPERFLVYLVCLVYLVSVVYLVCLVCLVYVMCETRGTGGRGAQFLILSPLTFASPPLWGEGGEGASQRPRYRKSNQACRL</sequence>
<keyword evidence="4" id="KW-1185">Reference proteome</keyword>
<keyword evidence="2" id="KW-0812">Transmembrane</keyword>
<dbReference type="AlphaFoldDB" id="A0A0K2GFL9"/>
<keyword evidence="2" id="KW-1133">Transmembrane helix</keyword>
<protein>
    <submittedName>
        <fullName evidence="3">Uncharacterized protein</fullName>
    </submittedName>
</protein>
<feature type="region of interest" description="Disordered" evidence="1">
    <location>
        <begin position="74"/>
        <end position="96"/>
    </location>
</feature>
<evidence type="ECO:0000313" key="3">
    <source>
        <dbReference type="EMBL" id="ALA59746.1"/>
    </source>
</evidence>
<evidence type="ECO:0000313" key="4">
    <source>
        <dbReference type="Proteomes" id="UP000069205"/>
    </source>
</evidence>
<gene>
    <name evidence="3" type="ORF">NITMOv2_3354</name>
</gene>
<keyword evidence="2" id="KW-0472">Membrane</keyword>
<accession>A0A0K2GFL9</accession>
<evidence type="ECO:0000256" key="2">
    <source>
        <dbReference type="SAM" id="Phobius"/>
    </source>
</evidence>
<dbReference type="KEGG" id="nmv:NITMOv2_3354"/>
<dbReference type="Proteomes" id="UP000069205">
    <property type="component" value="Chromosome"/>
</dbReference>
<evidence type="ECO:0000256" key="1">
    <source>
        <dbReference type="SAM" id="MobiDB-lite"/>
    </source>
</evidence>
<dbReference type="STRING" id="42253.NITMOv2_3354"/>
<feature type="transmembrane region" description="Helical" evidence="2">
    <location>
        <begin position="21"/>
        <end position="46"/>
    </location>
</feature>
<proteinExistence type="predicted"/>
<dbReference type="PATRIC" id="fig|42253.5.peg.3308"/>
<organism evidence="3 4">
    <name type="scientific">Nitrospira moscoviensis</name>
    <dbReference type="NCBI Taxonomy" id="42253"/>
    <lineage>
        <taxon>Bacteria</taxon>
        <taxon>Pseudomonadati</taxon>
        <taxon>Nitrospirota</taxon>
        <taxon>Nitrospiria</taxon>
        <taxon>Nitrospirales</taxon>
        <taxon>Nitrospiraceae</taxon>
        <taxon>Nitrospira</taxon>
    </lineage>
</organism>
<name>A0A0K2GFL9_NITMO</name>
<dbReference type="EMBL" id="CP011801">
    <property type="protein sequence ID" value="ALA59746.1"/>
    <property type="molecule type" value="Genomic_DNA"/>
</dbReference>
<reference evidence="3 4" key="1">
    <citation type="journal article" date="2015" name="Proc. Natl. Acad. Sci. U.S.A.">
        <title>Expanded metabolic versatility of ubiquitous nitrite-oxidizing bacteria from the genus Nitrospira.</title>
        <authorList>
            <person name="Koch H."/>
            <person name="Lucker S."/>
            <person name="Albertsen M."/>
            <person name="Kitzinger K."/>
            <person name="Herbold C."/>
            <person name="Spieck E."/>
            <person name="Nielsen P.H."/>
            <person name="Wagner M."/>
            <person name="Daims H."/>
        </authorList>
    </citation>
    <scope>NUCLEOTIDE SEQUENCE [LARGE SCALE GENOMIC DNA]</scope>
    <source>
        <strain evidence="3 4">NSP M-1</strain>
    </source>
</reference>